<name>A0AB39LGZ8_9ACTN</name>
<gene>
    <name evidence="1" type="ORF">AB5J57_05205</name>
</gene>
<accession>A0AB39LGZ8</accession>
<dbReference type="EMBL" id="CP163429">
    <property type="protein sequence ID" value="XDP92954.1"/>
    <property type="molecule type" value="Genomic_DNA"/>
</dbReference>
<reference evidence="1" key="1">
    <citation type="submission" date="2024-07" db="EMBL/GenBank/DDBJ databases">
        <authorList>
            <person name="Yu S.T."/>
        </authorList>
    </citation>
    <scope>NUCLEOTIDE SEQUENCE</scope>
    <source>
        <strain evidence="1">R02</strain>
    </source>
</reference>
<dbReference type="SUPFAM" id="SSF55718">
    <property type="entry name" value="SCP-like"/>
    <property type="match status" value="1"/>
</dbReference>
<protein>
    <submittedName>
        <fullName evidence="1">SCP2 sterol-binding domain-containing protein</fullName>
    </submittedName>
</protein>
<sequence>MTVQDPTLFTDAFRAALTDAEFAALLKERDFSLQFVLTGDSGTAFLLDSEGVHDGAPRPASLRLEVRPEALHLVLLGRLGVTRAIVDRTLVAKGPVSRVRQLADLLPPLGRAYAQLALAPSGA</sequence>
<dbReference type="Gene3D" id="3.30.1050.10">
    <property type="entry name" value="SCP2 sterol-binding domain"/>
    <property type="match status" value="1"/>
</dbReference>
<proteinExistence type="predicted"/>
<dbReference type="RefSeq" id="WP_369154895.1">
    <property type="nucleotide sequence ID" value="NZ_CP163429.1"/>
</dbReference>
<dbReference type="InterPro" id="IPR036527">
    <property type="entry name" value="SCP2_sterol-bd_dom_sf"/>
</dbReference>
<dbReference type="AlphaFoldDB" id="A0AB39LGZ8"/>
<evidence type="ECO:0000313" key="1">
    <source>
        <dbReference type="EMBL" id="XDP92954.1"/>
    </source>
</evidence>
<organism evidence="1">
    <name type="scientific">Streptomyces sp. R02</name>
    <dbReference type="NCBI Taxonomy" id="3238623"/>
    <lineage>
        <taxon>Bacteria</taxon>
        <taxon>Bacillati</taxon>
        <taxon>Actinomycetota</taxon>
        <taxon>Actinomycetes</taxon>
        <taxon>Kitasatosporales</taxon>
        <taxon>Streptomycetaceae</taxon>
        <taxon>Streptomyces</taxon>
    </lineage>
</organism>